<feature type="chain" id="PRO_5018654629" evidence="10">
    <location>
        <begin position="22"/>
        <end position="632"/>
    </location>
</feature>
<evidence type="ECO:0000256" key="5">
    <source>
        <dbReference type="ARBA" id="ARBA00022989"/>
    </source>
</evidence>
<dbReference type="AlphaFoldDB" id="A0A3R7QHQ8"/>
<dbReference type="InterPro" id="IPR052192">
    <property type="entry name" value="Insect_Ionotropic_Sensory_Rcpt"/>
</dbReference>
<dbReference type="Gene3D" id="1.10.287.70">
    <property type="match status" value="1"/>
</dbReference>
<keyword evidence="13" id="KW-1185">Reference proteome</keyword>
<dbReference type="Pfam" id="PF00060">
    <property type="entry name" value="Lig_chan"/>
    <property type="match status" value="1"/>
</dbReference>
<keyword evidence="6 9" id="KW-0472">Membrane</keyword>
<protein>
    <submittedName>
        <fullName evidence="12">Variant Ionotropic Glutamate Receptor</fullName>
    </submittedName>
</protein>
<feature type="domain" description="Ionotropic glutamate receptor C-terminal" evidence="11">
    <location>
        <begin position="369"/>
        <end position="616"/>
    </location>
</feature>
<reference evidence="12 13" key="2">
    <citation type="submission" date="2019-01" db="EMBL/GenBank/DDBJ databases">
        <title>The decoding of complex shrimp genome reveals the adaptation for benthos swimmer, frequently molting mechanism and breeding impact on genome.</title>
        <authorList>
            <person name="Sun Y."/>
            <person name="Gao Y."/>
            <person name="Yu Y."/>
        </authorList>
    </citation>
    <scope>NUCLEOTIDE SEQUENCE [LARGE SCALE GENOMIC DNA]</scope>
    <source>
        <tissue evidence="12">Muscle</tissue>
    </source>
</reference>
<evidence type="ECO:0000256" key="4">
    <source>
        <dbReference type="ARBA" id="ARBA00022692"/>
    </source>
</evidence>
<dbReference type="EMBL" id="QCYY01001261">
    <property type="protein sequence ID" value="ROT79301.1"/>
    <property type="molecule type" value="Genomic_DNA"/>
</dbReference>
<dbReference type="PANTHER" id="PTHR42643">
    <property type="entry name" value="IONOTROPIC RECEPTOR 20A-RELATED"/>
    <property type="match status" value="1"/>
</dbReference>
<evidence type="ECO:0000256" key="2">
    <source>
        <dbReference type="ARBA" id="ARBA00008685"/>
    </source>
</evidence>
<comment type="caution">
    <text evidence="12">The sequence shown here is derived from an EMBL/GenBank/DDBJ whole genome shotgun (WGS) entry which is preliminary data.</text>
</comment>
<evidence type="ECO:0000256" key="10">
    <source>
        <dbReference type="SAM" id="SignalP"/>
    </source>
</evidence>
<evidence type="ECO:0000313" key="12">
    <source>
        <dbReference type="EMBL" id="ROT79301.1"/>
    </source>
</evidence>
<feature type="transmembrane region" description="Helical" evidence="9">
    <location>
        <begin position="609"/>
        <end position="629"/>
    </location>
</feature>
<dbReference type="GO" id="GO:0015276">
    <property type="term" value="F:ligand-gated monoatomic ion channel activity"/>
    <property type="evidence" value="ECO:0007669"/>
    <property type="project" value="InterPro"/>
</dbReference>
<keyword evidence="8" id="KW-0325">Glycoprotein</keyword>
<dbReference type="GO" id="GO:0005886">
    <property type="term" value="C:plasma membrane"/>
    <property type="evidence" value="ECO:0007669"/>
    <property type="project" value="UniProtKB-SubCell"/>
</dbReference>
<reference evidence="12 13" key="1">
    <citation type="submission" date="2018-04" db="EMBL/GenBank/DDBJ databases">
        <authorList>
            <person name="Zhang X."/>
            <person name="Yuan J."/>
            <person name="Li F."/>
            <person name="Xiang J."/>
        </authorList>
    </citation>
    <scope>NUCLEOTIDE SEQUENCE [LARGE SCALE GENOMIC DNA]</scope>
    <source>
        <tissue evidence="12">Muscle</tissue>
    </source>
</reference>
<accession>A0A3R7QHQ8</accession>
<name>A0A3R7QHQ8_PENVA</name>
<comment type="subcellular location">
    <subcellularLocation>
        <location evidence="1">Cell membrane</location>
        <topology evidence="1">Multi-pass membrane protein</topology>
    </subcellularLocation>
</comment>
<dbReference type="OrthoDB" id="6377023at2759"/>
<dbReference type="GO" id="GO:0050906">
    <property type="term" value="P:detection of stimulus involved in sensory perception"/>
    <property type="evidence" value="ECO:0007669"/>
    <property type="project" value="UniProtKB-ARBA"/>
</dbReference>
<keyword evidence="5 9" id="KW-1133">Transmembrane helix</keyword>
<feature type="signal peptide" evidence="10">
    <location>
        <begin position="1"/>
        <end position="21"/>
    </location>
</feature>
<evidence type="ECO:0000259" key="11">
    <source>
        <dbReference type="Pfam" id="PF00060"/>
    </source>
</evidence>
<keyword evidence="7 12" id="KW-0675">Receptor</keyword>
<evidence type="ECO:0000313" key="13">
    <source>
        <dbReference type="Proteomes" id="UP000283509"/>
    </source>
</evidence>
<keyword evidence="3" id="KW-1003">Cell membrane</keyword>
<evidence type="ECO:0000256" key="7">
    <source>
        <dbReference type="ARBA" id="ARBA00023170"/>
    </source>
</evidence>
<feature type="transmembrane region" description="Helical" evidence="9">
    <location>
        <begin position="372"/>
        <end position="392"/>
    </location>
</feature>
<evidence type="ECO:0000256" key="1">
    <source>
        <dbReference type="ARBA" id="ARBA00004651"/>
    </source>
</evidence>
<keyword evidence="10" id="KW-0732">Signal</keyword>
<comment type="similarity">
    <text evidence="2">Belongs to the glutamate-gated ion channel (TC 1.A.10.1) family.</text>
</comment>
<evidence type="ECO:0000256" key="8">
    <source>
        <dbReference type="ARBA" id="ARBA00023180"/>
    </source>
</evidence>
<sequence length="632" mass="69978">MGIHIATGILWLCALVPKSSARLPLETSIGEAAYSALQAINAVLNPETRDFCSLLLFRDPLTASDISLDLKLLSEQWSVREFEVETDSENATLDISWLIAEARKVRNSSYCTRVVVLSDDPAFLASFAESSLRGRLLVWATRLLVVTRLPLQELRRLLASSWTFSMMNAMALRIEDAFSSGVYSYLPYSPSGARVVRVATWSSSRGLTIAGHRQLFPQKFSNFHGATVNITALPYRPYWIEKTKVAPNGTAVTTYTGSDALMMHAMAQALNFTFHVLPSKDWNEVGFQDETMLTVMLSLVEILVMTKVVVVTKKVAERESFIASVVHLHLPQRQKIYDFTYNYEITNSDFTLAKPSLRPSWQGLYYPLSNEVWLCILFVLLLTPFLATLVICNRESEGDVKTMSLKLIGSLLGQSMASGRGESGGSRVFVASWLVFAFVVGTAYRGNLTAALTLPKYPPRIETVAQLAETVDRLLAPPYGKDVRDFLTQSESKIFQVFGSKLELVPDILSGLKQASNRISYIESDRFVRLAIVEHFTLADGSNSLYVGREKFLTSIAGLPVPHDAPYKPQIDRFLMMVIERRSETAAEETEATEGNAKALSVTHMQGPLLLLLLGLMAAGLAFLAEVLAGKA</sequence>
<evidence type="ECO:0000256" key="9">
    <source>
        <dbReference type="SAM" id="Phobius"/>
    </source>
</evidence>
<gene>
    <name evidence="12" type="ORF">C7M84_001981</name>
</gene>
<evidence type="ECO:0000256" key="6">
    <source>
        <dbReference type="ARBA" id="ARBA00023136"/>
    </source>
</evidence>
<proteinExistence type="inferred from homology"/>
<dbReference type="Proteomes" id="UP000283509">
    <property type="component" value="Unassembled WGS sequence"/>
</dbReference>
<dbReference type="PANTHER" id="PTHR42643:SF24">
    <property type="entry name" value="IONOTROPIC RECEPTOR 60A"/>
    <property type="match status" value="1"/>
</dbReference>
<dbReference type="InterPro" id="IPR001320">
    <property type="entry name" value="Iontro_rcpt_C"/>
</dbReference>
<organism evidence="12 13">
    <name type="scientific">Penaeus vannamei</name>
    <name type="common">Whiteleg shrimp</name>
    <name type="synonym">Litopenaeus vannamei</name>
    <dbReference type="NCBI Taxonomy" id="6689"/>
    <lineage>
        <taxon>Eukaryota</taxon>
        <taxon>Metazoa</taxon>
        <taxon>Ecdysozoa</taxon>
        <taxon>Arthropoda</taxon>
        <taxon>Crustacea</taxon>
        <taxon>Multicrustacea</taxon>
        <taxon>Malacostraca</taxon>
        <taxon>Eumalacostraca</taxon>
        <taxon>Eucarida</taxon>
        <taxon>Decapoda</taxon>
        <taxon>Dendrobranchiata</taxon>
        <taxon>Penaeoidea</taxon>
        <taxon>Penaeidae</taxon>
        <taxon>Penaeus</taxon>
    </lineage>
</organism>
<evidence type="ECO:0000256" key="3">
    <source>
        <dbReference type="ARBA" id="ARBA00022475"/>
    </source>
</evidence>
<keyword evidence="4 9" id="KW-0812">Transmembrane</keyword>